<gene>
    <name evidence="1" type="ORF">MLD38_022402</name>
</gene>
<protein>
    <submittedName>
        <fullName evidence="1">Uncharacterized protein</fullName>
    </submittedName>
</protein>
<name>A0ACB9QJ13_9MYRT</name>
<reference evidence="2" key="1">
    <citation type="journal article" date="2023" name="Front. Plant Sci.">
        <title>Chromosomal-level genome assembly of Melastoma candidum provides insights into trichome evolution.</title>
        <authorList>
            <person name="Zhong Y."/>
            <person name="Wu W."/>
            <person name="Sun C."/>
            <person name="Zou P."/>
            <person name="Liu Y."/>
            <person name="Dai S."/>
            <person name="Zhou R."/>
        </authorList>
    </citation>
    <scope>NUCLEOTIDE SEQUENCE [LARGE SCALE GENOMIC DNA]</scope>
</reference>
<dbReference type="EMBL" id="CM042885">
    <property type="protein sequence ID" value="KAI4366536.1"/>
    <property type="molecule type" value="Genomic_DNA"/>
</dbReference>
<evidence type="ECO:0000313" key="2">
    <source>
        <dbReference type="Proteomes" id="UP001057402"/>
    </source>
</evidence>
<dbReference type="Proteomes" id="UP001057402">
    <property type="component" value="Chromosome 6"/>
</dbReference>
<proteinExistence type="predicted"/>
<keyword evidence="2" id="KW-1185">Reference proteome</keyword>
<evidence type="ECO:0000313" key="1">
    <source>
        <dbReference type="EMBL" id="KAI4366536.1"/>
    </source>
</evidence>
<accession>A0ACB9QJ13</accession>
<comment type="caution">
    <text evidence="1">The sequence shown here is derived from an EMBL/GenBank/DDBJ whole genome shotgun (WGS) entry which is preliminary data.</text>
</comment>
<organism evidence="1 2">
    <name type="scientific">Melastoma candidum</name>
    <dbReference type="NCBI Taxonomy" id="119954"/>
    <lineage>
        <taxon>Eukaryota</taxon>
        <taxon>Viridiplantae</taxon>
        <taxon>Streptophyta</taxon>
        <taxon>Embryophyta</taxon>
        <taxon>Tracheophyta</taxon>
        <taxon>Spermatophyta</taxon>
        <taxon>Magnoliopsida</taxon>
        <taxon>eudicotyledons</taxon>
        <taxon>Gunneridae</taxon>
        <taxon>Pentapetalae</taxon>
        <taxon>rosids</taxon>
        <taxon>malvids</taxon>
        <taxon>Myrtales</taxon>
        <taxon>Melastomataceae</taxon>
        <taxon>Melastomatoideae</taxon>
        <taxon>Melastomateae</taxon>
        <taxon>Melastoma</taxon>
    </lineage>
</organism>
<sequence>MLFPGDLGFSSPAAVLLSLVLSSLAIPLFFLLLRRRWEFSVARNEEVRRLLESASEEAARAEIEALRDWWSGTAEPTVAGSGPELGSEDGYYCCAVCYSPTTTRCSRCKVLRYCSGKCQIVHWRRGHREECHPPEGRGEFHGNTLMSGLNVRSGQIIGNLAGDPRDESMMRLVNQCGSGELGSAGVFVDEEKKLVESPASSPLSGFSSSVRSSESSDDLSACESFGSDDSGKSFMPLSAEITDEASQPTCSAEIADKDARCSPKFSILVDAVESFKDSGELGDSKDANEGCVVSSLNRQSSLHGNLLDSSGNLTSGFWRTNLDSNEQKRPINDYSSNGSTGTAGGFATSDSKSVPNFSFSFSEDIFGSIQRREPKNTPASLADNLDNTINNGSAGSTKIRSRDFESLRSRTLDVEGFSSLPPSSSLDTSHATNSSTKIHVMDVKNMDFQKPKLREGGYTTSSIASHAAHNVRHLDSRFKEGKSTDRLPSVKNSLKSSVWRVLDQFKGSVLARHHQAVHGSDTSERDNVKVLAYNSFTKLYAQNGLLLLPCGLVNCGNSCYANVVLQCLAFTPPLTAYFLQGLHSEACSQRDWCFTCEFERLVLKFKEGKSPVSPLGIVSHLRNIGIQLGNGREEDAHEFLRCAIDRMQSDFLMANRKKAAGSNEEEMTLVGLTFGGYLRSKIRCLRCNGKTEQQERLMDLTVEIEGDIGTLEEALRRFTGSETLDGENKYQCSRCKTYEKARKKLTVLEAPNILTIAFKRYQSGKFAKLSKEIRFSEIIDLASFMDGWKSGPAAYRLYGVIVHLDVMSSAFSGHYVCYVRNSQDKWFKIDDSTVKPVELGQVLMEGAYMLLYARCSPQAPRLIRDRSSHHDSKHPGAKSSRSKTPGDLDSYPSTTYAKDAINHEYSRFHQPLIPTDDSSSDVSSLFSSNSDESSYSTSSTQDSSSYDDYIFGEFGDCWTSSPWSNSSYSHNSPHAISR</sequence>